<feature type="domain" description="Peptidase M20 dimerisation" evidence="2">
    <location>
        <begin position="173"/>
        <end position="264"/>
    </location>
</feature>
<gene>
    <name evidence="3" type="ORF">ALO_21661</name>
</gene>
<dbReference type="Pfam" id="PF01546">
    <property type="entry name" value="Peptidase_M20"/>
    <property type="match status" value="1"/>
</dbReference>
<feature type="binding site" evidence="1">
    <location>
        <position position="91"/>
    </location>
    <ligand>
        <name>Mn(2+)</name>
        <dbReference type="ChEBI" id="CHEBI:29035"/>
        <label>2</label>
    </ligand>
</feature>
<keyword evidence="1" id="KW-0464">Manganese</keyword>
<dbReference type="GO" id="GO:0016787">
    <property type="term" value="F:hydrolase activity"/>
    <property type="evidence" value="ECO:0007669"/>
    <property type="project" value="UniProtKB-KW"/>
</dbReference>
<dbReference type="PIRSF" id="PIRSF005962">
    <property type="entry name" value="Pept_M20D_amidohydro"/>
    <property type="match status" value="1"/>
</dbReference>
<dbReference type="Gene3D" id="3.40.630.10">
    <property type="entry name" value="Zn peptidases"/>
    <property type="match status" value="1"/>
</dbReference>
<feature type="binding site" evidence="1">
    <location>
        <position position="89"/>
    </location>
    <ligand>
        <name>Mn(2+)</name>
        <dbReference type="ChEBI" id="CHEBI:29035"/>
        <label>2</label>
    </ligand>
</feature>
<dbReference type="InterPro" id="IPR036264">
    <property type="entry name" value="Bact_exopeptidase_dim_dom"/>
</dbReference>
<sequence length="374" mass="39381">FMSTHENTVQTIYQILHAMPEIGFQEFKTAAYLAEELKAAGFSVKTGFGGTGIVGSYDSGQPGPVIMLRADMDALAHTVHGEEKCIHSCGHDAHSAMVLTAGKVLKETGIPCGQLKLLFQPAEEKLTGALNTIADGALEGVDMVFGIHLRPEQEARINQATPALYHGASYIAEAKIEGLTAHGARPHLGVNAIDAAAAVVQAVNGIRINPVVPCTVKTTKFQAGGATLNAIPDLAELAFDLRAQRNDVMDELIGKLTRAVESAAAGFGAKGTVTIKGGVPAAEYSEEMIAVAREAIQSVLGPTGLLDPIVTPGGEDFHFFVKKYPAIKAGYIGLGCDLKPGLHHPAMSYNLDALPKGVKILVEVVNRALRKYAG</sequence>
<reference evidence="3 4" key="1">
    <citation type="journal article" date="2011" name="EMBO J.">
        <title>Structural diversity of bacterial flagellar motors.</title>
        <authorList>
            <person name="Chen S."/>
            <person name="Beeby M."/>
            <person name="Murphy G.E."/>
            <person name="Leadbetter J.R."/>
            <person name="Hendrixson D.R."/>
            <person name="Briegel A."/>
            <person name="Li Z."/>
            <person name="Shi J."/>
            <person name="Tocheva E.I."/>
            <person name="Muller A."/>
            <person name="Dobro M.J."/>
            <person name="Jensen G.J."/>
        </authorList>
    </citation>
    <scope>NUCLEOTIDE SEQUENCE [LARGE SCALE GENOMIC DNA]</scope>
    <source>
        <strain evidence="3 4">DSM 6540</strain>
    </source>
</reference>
<evidence type="ECO:0000256" key="1">
    <source>
        <dbReference type="PIRSR" id="PIRSR005962-1"/>
    </source>
</evidence>
<dbReference type="SUPFAM" id="SSF55031">
    <property type="entry name" value="Bacterial exopeptidase dimerisation domain"/>
    <property type="match status" value="1"/>
</dbReference>
<comment type="cofactor">
    <cofactor evidence="1">
        <name>Mn(2+)</name>
        <dbReference type="ChEBI" id="CHEBI:29035"/>
    </cofactor>
    <text evidence="1">The Mn(2+) ion enhances activity.</text>
</comment>
<dbReference type="PANTHER" id="PTHR11014:SF122">
    <property type="entry name" value="AMIDOHYDROLASE AMHX"/>
    <property type="match status" value="1"/>
</dbReference>
<feature type="non-terminal residue" evidence="3">
    <location>
        <position position="1"/>
    </location>
</feature>
<dbReference type="NCBIfam" id="TIGR01891">
    <property type="entry name" value="amidohydrolases"/>
    <property type="match status" value="1"/>
</dbReference>
<keyword evidence="1" id="KW-0479">Metal-binding</keyword>
<dbReference type="InterPro" id="IPR002933">
    <property type="entry name" value="Peptidase_M20"/>
</dbReference>
<dbReference type="STRING" id="1009370.ALO_21661"/>
<keyword evidence="3" id="KW-0378">Hydrolase</keyword>
<evidence type="ECO:0000313" key="3">
    <source>
        <dbReference type="EMBL" id="EGO61752.1"/>
    </source>
</evidence>
<dbReference type="GO" id="GO:0046872">
    <property type="term" value="F:metal ion binding"/>
    <property type="evidence" value="ECO:0007669"/>
    <property type="project" value="UniProtKB-KW"/>
</dbReference>
<dbReference type="InterPro" id="IPR011650">
    <property type="entry name" value="Peptidase_M20_dimer"/>
</dbReference>
<dbReference type="Gene3D" id="3.30.70.360">
    <property type="match status" value="1"/>
</dbReference>
<dbReference type="Proteomes" id="UP000003240">
    <property type="component" value="Unassembled WGS sequence"/>
</dbReference>
<evidence type="ECO:0000259" key="2">
    <source>
        <dbReference type="Pfam" id="PF07687"/>
    </source>
</evidence>
<accession>F7NQC9</accession>
<dbReference type="EMBL" id="AFGF01000292">
    <property type="protein sequence ID" value="EGO61752.1"/>
    <property type="molecule type" value="Genomic_DNA"/>
</dbReference>
<name>F7NQC9_9FIRM</name>
<dbReference type="AlphaFoldDB" id="F7NQC9"/>
<dbReference type="RefSeq" id="WP_004100139.1">
    <property type="nucleotide sequence ID" value="NZ_AFGF01000292.1"/>
</dbReference>
<feature type="binding site" evidence="1">
    <location>
        <position position="148"/>
    </location>
    <ligand>
        <name>Mn(2+)</name>
        <dbReference type="ChEBI" id="CHEBI:29035"/>
        <label>2</label>
    </ligand>
</feature>
<dbReference type="PANTHER" id="PTHR11014">
    <property type="entry name" value="PEPTIDASE M20 FAMILY MEMBER"/>
    <property type="match status" value="1"/>
</dbReference>
<evidence type="ECO:0000313" key="4">
    <source>
        <dbReference type="Proteomes" id="UP000003240"/>
    </source>
</evidence>
<feature type="binding site" evidence="1">
    <location>
        <position position="343"/>
    </location>
    <ligand>
        <name>Mn(2+)</name>
        <dbReference type="ChEBI" id="CHEBI:29035"/>
        <label>2</label>
    </ligand>
</feature>
<protein>
    <submittedName>
        <fullName evidence="3">Amidohydrolase</fullName>
    </submittedName>
</protein>
<dbReference type="Pfam" id="PF07687">
    <property type="entry name" value="M20_dimer"/>
    <property type="match status" value="1"/>
</dbReference>
<organism evidence="3 4">
    <name type="scientific">Acetonema longum DSM 6540</name>
    <dbReference type="NCBI Taxonomy" id="1009370"/>
    <lineage>
        <taxon>Bacteria</taxon>
        <taxon>Bacillati</taxon>
        <taxon>Bacillota</taxon>
        <taxon>Negativicutes</taxon>
        <taxon>Acetonemataceae</taxon>
        <taxon>Acetonema</taxon>
    </lineage>
</organism>
<feature type="binding site" evidence="1">
    <location>
        <position position="124"/>
    </location>
    <ligand>
        <name>Mn(2+)</name>
        <dbReference type="ChEBI" id="CHEBI:29035"/>
        <label>2</label>
    </ligand>
</feature>
<dbReference type="eggNOG" id="COG1473">
    <property type="taxonomic scope" value="Bacteria"/>
</dbReference>
<comment type="caution">
    <text evidence="3">The sequence shown here is derived from an EMBL/GenBank/DDBJ whole genome shotgun (WGS) entry which is preliminary data.</text>
</comment>
<proteinExistence type="predicted"/>
<dbReference type="InterPro" id="IPR017439">
    <property type="entry name" value="Amidohydrolase"/>
</dbReference>
<dbReference type="SUPFAM" id="SSF53187">
    <property type="entry name" value="Zn-dependent exopeptidases"/>
    <property type="match status" value="1"/>
</dbReference>
<keyword evidence="4" id="KW-1185">Reference proteome</keyword>